<dbReference type="InterPro" id="IPR006311">
    <property type="entry name" value="TAT_signal"/>
</dbReference>
<dbReference type="InterPro" id="IPR029062">
    <property type="entry name" value="Class_I_gatase-like"/>
</dbReference>
<feature type="domain" description="DJ-1/PfpI" evidence="1">
    <location>
        <begin position="69"/>
        <end position="216"/>
    </location>
</feature>
<dbReference type="InterPro" id="IPR052158">
    <property type="entry name" value="INH-QAR"/>
</dbReference>
<dbReference type="Proteomes" id="UP000540556">
    <property type="component" value="Unassembled WGS sequence"/>
</dbReference>
<organism evidence="2 3">
    <name type="scientific">Gluconacetobacter takamatsuzukensis</name>
    <dbReference type="NCBI Taxonomy" id="1286190"/>
    <lineage>
        <taxon>Bacteria</taxon>
        <taxon>Pseudomonadati</taxon>
        <taxon>Pseudomonadota</taxon>
        <taxon>Alphaproteobacteria</taxon>
        <taxon>Acetobacterales</taxon>
        <taxon>Acetobacteraceae</taxon>
        <taxon>Gluconacetobacter</taxon>
    </lineage>
</organism>
<dbReference type="EMBL" id="JABEQK010000010">
    <property type="protein sequence ID" value="MBB2205914.1"/>
    <property type="molecule type" value="Genomic_DNA"/>
</dbReference>
<dbReference type="PROSITE" id="PS51318">
    <property type="entry name" value="TAT"/>
    <property type="match status" value="1"/>
</dbReference>
<protein>
    <submittedName>
        <fullName evidence="2">DJ-1/PfpI family protein</fullName>
    </submittedName>
</protein>
<dbReference type="Pfam" id="PF01965">
    <property type="entry name" value="DJ-1_PfpI"/>
    <property type="match status" value="1"/>
</dbReference>
<dbReference type="AlphaFoldDB" id="A0A7W4PS07"/>
<dbReference type="PANTHER" id="PTHR43130:SF2">
    <property type="entry name" value="DJ-1_PFPI DOMAIN-CONTAINING PROTEIN"/>
    <property type="match status" value="1"/>
</dbReference>
<dbReference type="Gene3D" id="3.40.50.880">
    <property type="match status" value="1"/>
</dbReference>
<evidence type="ECO:0000313" key="3">
    <source>
        <dbReference type="Proteomes" id="UP000540556"/>
    </source>
</evidence>
<evidence type="ECO:0000313" key="2">
    <source>
        <dbReference type="EMBL" id="MBB2205914.1"/>
    </source>
</evidence>
<reference evidence="2 3" key="1">
    <citation type="submission" date="2020-04" db="EMBL/GenBank/DDBJ databases">
        <title>Description of novel Gluconacetobacter.</title>
        <authorList>
            <person name="Sombolestani A."/>
        </authorList>
    </citation>
    <scope>NUCLEOTIDE SEQUENCE [LARGE SCALE GENOMIC DNA]</scope>
    <source>
        <strain evidence="2 3">LMG 27800</strain>
    </source>
</reference>
<proteinExistence type="predicted"/>
<dbReference type="RefSeq" id="WP_182950457.1">
    <property type="nucleotide sequence ID" value="NZ_JABEQK010000010.1"/>
</dbReference>
<evidence type="ECO:0000259" key="1">
    <source>
        <dbReference type="Pfam" id="PF01965"/>
    </source>
</evidence>
<gene>
    <name evidence="2" type="ORF">HLH27_12945</name>
</gene>
<dbReference type="GO" id="GO:0006355">
    <property type="term" value="P:regulation of DNA-templated transcription"/>
    <property type="evidence" value="ECO:0007669"/>
    <property type="project" value="TreeGrafter"/>
</dbReference>
<accession>A0A7W4PS07</accession>
<comment type="caution">
    <text evidence="2">The sequence shown here is derived from an EMBL/GenBank/DDBJ whole genome shotgun (WGS) entry which is preliminary data.</text>
</comment>
<sequence>MSGFFDEMTREELSRDGRLRRQAMLMGGAALAATAAGSLLPGGARAAAVGGTGKPIDFLFAIYPNGTLLDFAGPNEILSRIPNTRVRFASPAGGPVTLEKGIVFGPTEKLADVTKVDVICVPGALDLSAMMKPETLEHVRRLSEAAQYVTSVCTGSIILAASGVLKGKRSACHWAFLNVLKEYGAIPDAARVVKDGRFMSGGGVTAGIDFGMAIAAELRGAEAAQQVQLLVQYDPQPPFHAGNPADAPSKVRDAVYKMLPGSKDGLMRPIL</sequence>
<dbReference type="CDD" id="cd03139">
    <property type="entry name" value="GATase1_PfpI_2"/>
    <property type="match status" value="1"/>
</dbReference>
<keyword evidence="3" id="KW-1185">Reference proteome</keyword>
<dbReference type="PANTHER" id="PTHR43130">
    <property type="entry name" value="ARAC-FAMILY TRANSCRIPTIONAL REGULATOR"/>
    <property type="match status" value="1"/>
</dbReference>
<dbReference type="InterPro" id="IPR002818">
    <property type="entry name" value="DJ-1/PfpI"/>
</dbReference>
<name>A0A7W4PS07_9PROT</name>
<dbReference type="SUPFAM" id="SSF52317">
    <property type="entry name" value="Class I glutamine amidotransferase-like"/>
    <property type="match status" value="1"/>
</dbReference>